<dbReference type="GO" id="GO:0015035">
    <property type="term" value="F:protein-disulfide reductase activity"/>
    <property type="evidence" value="ECO:0007669"/>
    <property type="project" value="InterPro"/>
</dbReference>
<keyword evidence="8" id="KW-1185">Reference proteome</keyword>
<proteinExistence type="inferred from homology"/>
<dbReference type="AlphaFoldDB" id="A0AAD4PFX4"/>
<accession>A0AAD4PFX4</accession>
<evidence type="ECO:0000256" key="4">
    <source>
        <dbReference type="ARBA" id="ARBA00023157"/>
    </source>
</evidence>
<comment type="caution">
    <text evidence="7">The sequence shown here is derived from an EMBL/GenBank/DDBJ whole genome shotgun (WGS) entry which is preliminary data.</text>
</comment>
<dbReference type="PANTHER" id="PTHR43601:SF3">
    <property type="entry name" value="THIOREDOXIN, MITOCHONDRIAL"/>
    <property type="match status" value="1"/>
</dbReference>
<evidence type="ECO:0000256" key="3">
    <source>
        <dbReference type="ARBA" id="ARBA00022982"/>
    </source>
</evidence>
<dbReference type="PROSITE" id="PS51352">
    <property type="entry name" value="THIOREDOXIN_2"/>
    <property type="match status" value="1"/>
</dbReference>
<dbReference type="Pfam" id="PF00085">
    <property type="entry name" value="Thioredoxin"/>
    <property type="match status" value="1"/>
</dbReference>
<dbReference type="GO" id="GO:0045454">
    <property type="term" value="P:cell redox homeostasis"/>
    <property type="evidence" value="ECO:0007669"/>
    <property type="project" value="TreeGrafter"/>
</dbReference>
<dbReference type="CDD" id="cd02947">
    <property type="entry name" value="TRX_family"/>
    <property type="match status" value="1"/>
</dbReference>
<evidence type="ECO:0000256" key="5">
    <source>
        <dbReference type="ARBA" id="ARBA00023284"/>
    </source>
</evidence>
<evidence type="ECO:0000256" key="1">
    <source>
        <dbReference type="ARBA" id="ARBA00008987"/>
    </source>
</evidence>
<dbReference type="EMBL" id="JAJJHW010003889">
    <property type="protein sequence ID" value="KAH8355048.1"/>
    <property type="molecule type" value="Genomic_DNA"/>
</dbReference>
<organism evidence="7 8">
    <name type="scientific">Drosophila rubida</name>
    <dbReference type="NCBI Taxonomy" id="30044"/>
    <lineage>
        <taxon>Eukaryota</taxon>
        <taxon>Metazoa</taxon>
        <taxon>Ecdysozoa</taxon>
        <taxon>Arthropoda</taxon>
        <taxon>Hexapoda</taxon>
        <taxon>Insecta</taxon>
        <taxon>Pterygota</taxon>
        <taxon>Neoptera</taxon>
        <taxon>Endopterygota</taxon>
        <taxon>Diptera</taxon>
        <taxon>Brachycera</taxon>
        <taxon>Muscomorpha</taxon>
        <taxon>Ephydroidea</taxon>
        <taxon>Drosophilidae</taxon>
        <taxon>Drosophila</taxon>
    </lineage>
</organism>
<dbReference type="GO" id="GO:0005739">
    <property type="term" value="C:mitochondrion"/>
    <property type="evidence" value="ECO:0007669"/>
    <property type="project" value="TreeGrafter"/>
</dbReference>
<protein>
    <recommendedName>
        <fullName evidence="6">Thioredoxin domain-containing protein</fullName>
    </recommendedName>
</protein>
<dbReference type="InterPro" id="IPR013766">
    <property type="entry name" value="Thioredoxin_domain"/>
</dbReference>
<dbReference type="InterPro" id="IPR005746">
    <property type="entry name" value="Thioredoxin"/>
</dbReference>
<keyword evidence="4" id="KW-1015">Disulfide bond</keyword>
<dbReference type="Proteomes" id="UP001200034">
    <property type="component" value="Unassembled WGS sequence"/>
</dbReference>
<evidence type="ECO:0000313" key="8">
    <source>
        <dbReference type="Proteomes" id="UP001200034"/>
    </source>
</evidence>
<dbReference type="PANTHER" id="PTHR43601">
    <property type="entry name" value="THIOREDOXIN, MITOCHONDRIAL"/>
    <property type="match status" value="1"/>
</dbReference>
<dbReference type="SUPFAM" id="SSF52833">
    <property type="entry name" value="Thioredoxin-like"/>
    <property type="match status" value="1"/>
</dbReference>
<evidence type="ECO:0000313" key="7">
    <source>
        <dbReference type="EMBL" id="KAH8355048.1"/>
    </source>
</evidence>
<reference evidence="7" key="1">
    <citation type="journal article" date="2021" name="Mol. Ecol. Resour.">
        <title>Phylogenomic analyses of the genus Drosophila reveals genomic signals of climate adaptation.</title>
        <authorList>
            <person name="Li F."/>
            <person name="Rane R.V."/>
            <person name="Luria V."/>
            <person name="Xiong Z."/>
            <person name="Chen J."/>
            <person name="Li Z."/>
            <person name="Catullo R.A."/>
            <person name="Griffin P.C."/>
            <person name="Schiffer M."/>
            <person name="Pearce S."/>
            <person name="Lee S.F."/>
            <person name="McElroy K."/>
            <person name="Stocker A."/>
            <person name="Shirriffs J."/>
            <person name="Cockerell F."/>
            <person name="Coppin C."/>
            <person name="Sgro C.M."/>
            <person name="Karger A."/>
            <person name="Cain J.W."/>
            <person name="Weber J.A."/>
            <person name="Santpere G."/>
            <person name="Kirschner M.W."/>
            <person name="Hoffmann A.A."/>
            <person name="Oakeshott J.G."/>
            <person name="Zhang G."/>
        </authorList>
    </citation>
    <scope>NUCLEOTIDE SEQUENCE</scope>
    <source>
        <strain evidence="7">BGI-SZ-2011g</strain>
    </source>
</reference>
<dbReference type="Gene3D" id="3.40.30.10">
    <property type="entry name" value="Glutaredoxin"/>
    <property type="match status" value="1"/>
</dbReference>
<dbReference type="InterPro" id="IPR036249">
    <property type="entry name" value="Thioredoxin-like_sf"/>
</dbReference>
<evidence type="ECO:0000256" key="2">
    <source>
        <dbReference type="ARBA" id="ARBA00022448"/>
    </source>
</evidence>
<name>A0AAD4PFX4_9MUSC</name>
<gene>
    <name evidence="7" type="ORF">KR093_004549</name>
</gene>
<feature type="domain" description="Thioredoxin" evidence="6">
    <location>
        <begin position="1"/>
        <end position="136"/>
    </location>
</feature>
<dbReference type="FunFam" id="3.40.30.10:FF:000001">
    <property type="entry name" value="Thioredoxin"/>
    <property type="match status" value="1"/>
</dbReference>
<keyword evidence="3" id="KW-0249">Electron transport</keyword>
<dbReference type="NCBIfam" id="TIGR01068">
    <property type="entry name" value="thioredoxin"/>
    <property type="match status" value="1"/>
</dbReference>
<keyword evidence="5" id="KW-0676">Redox-active center</keyword>
<comment type="similarity">
    <text evidence="1">Belongs to the thioredoxin family.</text>
</comment>
<evidence type="ECO:0000259" key="6">
    <source>
        <dbReference type="PROSITE" id="PS51352"/>
    </source>
</evidence>
<keyword evidence="2" id="KW-0813">Transport</keyword>
<sequence>MPKIYARRNLINYISRLSHVAKTKPVVNRAIFDVSSVKEFEKKVKRSDRPVIVDFHATWCSPCKALAPRITNVVNEHRGHVHLARVDIDELTDLALDYKVVSVPSLLVMYNGKVLNRMVGLQSSDYLRDWLNEIVRRSNKDW</sequence>